<protein>
    <recommendedName>
        <fullName evidence="3">DUF488 domain-containing protein</fullName>
    </recommendedName>
</protein>
<dbReference type="RefSeq" id="WP_116386615.1">
    <property type="nucleotide sequence ID" value="NZ_OVTA01000137.1"/>
</dbReference>
<proteinExistence type="predicted"/>
<evidence type="ECO:0008006" key="3">
    <source>
        <dbReference type="Google" id="ProtNLM"/>
    </source>
</evidence>
<reference evidence="1 2" key="1">
    <citation type="submission" date="2018-01" db="EMBL/GenBank/DDBJ databases">
        <authorList>
            <person name="Gaut B.S."/>
            <person name="Morton B.R."/>
            <person name="Clegg M.T."/>
            <person name="Duvall M.R."/>
        </authorList>
    </citation>
    <scope>NUCLEOTIDE SEQUENCE [LARGE SCALE GENOMIC DNA]</scope>
    <source>
        <strain evidence="1">Cupriavidus taiwanensis cmp 52</strain>
    </source>
</reference>
<sequence length="147" mass="16973">MTRISTIGFTQKTAEHFFGLLQRERVRAVVDVRLNNISQLAGFAKRDDLRFFLRNVVDADYVELKELAPSSSILKAYQSKSLSWDVYAEKYLEELARRAVERNIEKENLDGCCLLCSEHSPERCHRRLALDYLVGVWGDGVEIKHLL</sequence>
<dbReference type="Pfam" id="PF04343">
    <property type="entry name" value="DUF488"/>
    <property type="match status" value="1"/>
</dbReference>
<evidence type="ECO:0000313" key="2">
    <source>
        <dbReference type="Proteomes" id="UP000256805"/>
    </source>
</evidence>
<gene>
    <name evidence="1" type="ORF">CBM2634_U80007</name>
</gene>
<accession>A0A375JD25</accession>
<dbReference type="Proteomes" id="UP000256805">
    <property type="component" value="Unassembled WGS sequence"/>
</dbReference>
<dbReference type="EMBL" id="OVTA01000137">
    <property type="protein sequence ID" value="SPS03074.1"/>
    <property type="molecule type" value="Genomic_DNA"/>
</dbReference>
<dbReference type="PANTHER" id="PTHR39337:SF1">
    <property type="entry name" value="BLR5642 PROTEIN"/>
    <property type="match status" value="1"/>
</dbReference>
<organism evidence="1 2">
    <name type="scientific">Cupriavidus taiwanensis</name>
    <dbReference type="NCBI Taxonomy" id="164546"/>
    <lineage>
        <taxon>Bacteria</taxon>
        <taxon>Pseudomonadati</taxon>
        <taxon>Pseudomonadota</taxon>
        <taxon>Betaproteobacteria</taxon>
        <taxon>Burkholderiales</taxon>
        <taxon>Burkholderiaceae</taxon>
        <taxon>Cupriavidus</taxon>
    </lineage>
</organism>
<dbReference type="InterPro" id="IPR007438">
    <property type="entry name" value="DUF488"/>
</dbReference>
<dbReference type="PANTHER" id="PTHR39337">
    <property type="entry name" value="BLR5642 PROTEIN"/>
    <property type="match status" value="1"/>
</dbReference>
<evidence type="ECO:0000313" key="1">
    <source>
        <dbReference type="EMBL" id="SPS03074.1"/>
    </source>
</evidence>
<name>A0A375JD25_9BURK</name>
<dbReference type="AlphaFoldDB" id="A0A375JD25"/>